<protein>
    <submittedName>
        <fullName evidence="5">Uncharacterized protein</fullName>
    </submittedName>
</protein>
<dbReference type="EMBL" id="OZ035827">
    <property type="protein sequence ID" value="CAL1607528.1"/>
    <property type="molecule type" value="Genomic_DNA"/>
</dbReference>
<keyword evidence="6" id="KW-1185">Reference proteome</keyword>
<feature type="compositionally biased region" description="Basic residues" evidence="4">
    <location>
        <begin position="1"/>
        <end position="10"/>
    </location>
</feature>
<dbReference type="PANTHER" id="PTHR42735">
    <property type="match status" value="1"/>
</dbReference>
<proteinExistence type="predicted"/>
<accession>A0AAV2M2H1</accession>
<evidence type="ECO:0000256" key="2">
    <source>
        <dbReference type="ARBA" id="ARBA00022898"/>
    </source>
</evidence>
<organism evidence="5 6">
    <name type="scientific">Knipowitschia caucasica</name>
    <name type="common">Caucasian dwarf goby</name>
    <name type="synonym">Pomatoschistus caucasicus</name>
    <dbReference type="NCBI Taxonomy" id="637954"/>
    <lineage>
        <taxon>Eukaryota</taxon>
        <taxon>Metazoa</taxon>
        <taxon>Chordata</taxon>
        <taxon>Craniata</taxon>
        <taxon>Vertebrata</taxon>
        <taxon>Euteleostomi</taxon>
        <taxon>Actinopterygii</taxon>
        <taxon>Neopterygii</taxon>
        <taxon>Teleostei</taxon>
        <taxon>Neoteleostei</taxon>
        <taxon>Acanthomorphata</taxon>
        <taxon>Gobiaria</taxon>
        <taxon>Gobiiformes</taxon>
        <taxon>Gobioidei</taxon>
        <taxon>Gobiidae</taxon>
        <taxon>Gobiinae</taxon>
        <taxon>Knipowitschia</taxon>
    </lineage>
</organism>
<dbReference type="AlphaFoldDB" id="A0AAV2M2H1"/>
<evidence type="ECO:0000313" key="5">
    <source>
        <dbReference type="EMBL" id="CAL1607528.1"/>
    </source>
</evidence>
<evidence type="ECO:0000256" key="4">
    <source>
        <dbReference type="SAM" id="MobiDB-lite"/>
    </source>
</evidence>
<evidence type="ECO:0000313" key="6">
    <source>
        <dbReference type="Proteomes" id="UP001497482"/>
    </source>
</evidence>
<dbReference type="InterPro" id="IPR050477">
    <property type="entry name" value="GrpII_AminoAcid_Decarb"/>
</dbReference>
<sequence length="96" mass="10778">MGPTHRRHSRSSIPGPLQGDGQNVASILELVHHLIYEEEEEERAHTQGLAVGEQAHMALLGHSLAAYISVLPRDRVRSISTRVLSDCTLWLCRLFR</sequence>
<keyword evidence="2" id="KW-0663">Pyridoxal phosphate</keyword>
<dbReference type="Proteomes" id="UP001497482">
    <property type="component" value="Chromosome 5"/>
</dbReference>
<name>A0AAV2M2H1_KNICA</name>
<evidence type="ECO:0000256" key="1">
    <source>
        <dbReference type="ARBA" id="ARBA00001933"/>
    </source>
</evidence>
<feature type="region of interest" description="Disordered" evidence="4">
    <location>
        <begin position="1"/>
        <end position="21"/>
    </location>
</feature>
<comment type="cofactor">
    <cofactor evidence="1">
        <name>pyridoxal 5'-phosphate</name>
        <dbReference type="ChEBI" id="CHEBI:597326"/>
    </cofactor>
</comment>
<gene>
    <name evidence="5" type="ORF">KC01_LOCUS34563</name>
</gene>
<reference evidence="5 6" key="1">
    <citation type="submission" date="2024-04" db="EMBL/GenBank/DDBJ databases">
        <authorList>
            <person name="Waldvogel A.-M."/>
            <person name="Schoenle A."/>
        </authorList>
    </citation>
    <scope>NUCLEOTIDE SEQUENCE [LARGE SCALE GENOMIC DNA]</scope>
</reference>
<keyword evidence="3" id="KW-0456">Lyase</keyword>
<evidence type="ECO:0000256" key="3">
    <source>
        <dbReference type="ARBA" id="ARBA00023239"/>
    </source>
</evidence>
<dbReference type="PANTHER" id="PTHR42735:SF1">
    <property type="entry name" value="PYRIDOXAL-DEPENDENT DECARBOXYLASE DOMAIN-CONTAINING PROTEIN 1-RELATED"/>
    <property type="match status" value="1"/>
</dbReference>